<dbReference type="CDD" id="cd08267">
    <property type="entry name" value="MDR1"/>
    <property type="match status" value="1"/>
</dbReference>
<evidence type="ECO:0000313" key="3">
    <source>
        <dbReference type="Proteomes" id="UP000837803"/>
    </source>
</evidence>
<organism evidence="2 3">
    <name type="scientific">Neolewinella maritima</name>
    <dbReference type="NCBI Taxonomy" id="1383882"/>
    <lineage>
        <taxon>Bacteria</taxon>
        <taxon>Pseudomonadati</taxon>
        <taxon>Bacteroidota</taxon>
        <taxon>Saprospiria</taxon>
        <taxon>Saprospirales</taxon>
        <taxon>Lewinellaceae</taxon>
        <taxon>Neolewinella</taxon>
    </lineage>
</organism>
<dbReference type="InterPro" id="IPR011032">
    <property type="entry name" value="GroES-like_sf"/>
</dbReference>
<gene>
    <name evidence="2" type="primary">tdh</name>
    <name evidence="2" type="ORF">LEM8419_01036</name>
</gene>
<proteinExistence type="predicted"/>
<dbReference type="RefSeq" id="WP_238749949.1">
    <property type="nucleotide sequence ID" value="NZ_CAKLPZ010000001.1"/>
</dbReference>
<dbReference type="EMBL" id="CAKLPZ010000001">
    <property type="protein sequence ID" value="CAH0999736.1"/>
    <property type="molecule type" value="Genomic_DNA"/>
</dbReference>
<dbReference type="InterPro" id="IPR052733">
    <property type="entry name" value="Chloroplast_QOR"/>
</dbReference>
<dbReference type="InterPro" id="IPR002364">
    <property type="entry name" value="Quin_OxRdtase/zeta-crystal_CS"/>
</dbReference>
<dbReference type="PANTHER" id="PTHR44013:SF1">
    <property type="entry name" value="ZINC-TYPE ALCOHOL DEHYDROGENASE-LIKE PROTEIN C16A3.02C"/>
    <property type="match status" value="1"/>
</dbReference>
<protein>
    <submittedName>
        <fullName evidence="2">L-threonine 3-dehydrogenase</fullName>
        <ecNumber evidence="2">1.1.1.103</ecNumber>
    </submittedName>
</protein>
<evidence type="ECO:0000259" key="1">
    <source>
        <dbReference type="SMART" id="SM00829"/>
    </source>
</evidence>
<accession>A0ABM9AYD1</accession>
<feature type="domain" description="Enoyl reductase (ER)" evidence="1">
    <location>
        <begin position="10"/>
        <end position="311"/>
    </location>
</feature>
<dbReference type="InterPro" id="IPR020843">
    <property type="entry name" value="ER"/>
</dbReference>
<dbReference type="InterPro" id="IPR013154">
    <property type="entry name" value="ADH-like_N"/>
</dbReference>
<dbReference type="SUPFAM" id="SSF51735">
    <property type="entry name" value="NAD(P)-binding Rossmann-fold domains"/>
    <property type="match status" value="1"/>
</dbReference>
<keyword evidence="3" id="KW-1185">Reference proteome</keyword>
<dbReference type="SUPFAM" id="SSF50129">
    <property type="entry name" value="GroES-like"/>
    <property type="match status" value="1"/>
</dbReference>
<dbReference type="PANTHER" id="PTHR44013">
    <property type="entry name" value="ZINC-TYPE ALCOHOL DEHYDROGENASE-LIKE PROTEIN C16A3.02C"/>
    <property type="match status" value="1"/>
</dbReference>
<reference evidence="2" key="1">
    <citation type="submission" date="2021-12" db="EMBL/GenBank/DDBJ databases">
        <authorList>
            <person name="Rodrigo-Torres L."/>
            <person name="Arahal R. D."/>
            <person name="Lucena T."/>
        </authorList>
    </citation>
    <scope>NUCLEOTIDE SEQUENCE</scope>
    <source>
        <strain evidence="2">CECT 8419</strain>
    </source>
</reference>
<dbReference type="Gene3D" id="3.40.50.720">
    <property type="entry name" value="NAD(P)-binding Rossmann-like Domain"/>
    <property type="match status" value="1"/>
</dbReference>
<dbReference type="Pfam" id="PF08240">
    <property type="entry name" value="ADH_N"/>
    <property type="match status" value="1"/>
</dbReference>
<dbReference type="Pfam" id="PF13602">
    <property type="entry name" value="ADH_zinc_N_2"/>
    <property type="match status" value="1"/>
</dbReference>
<keyword evidence="2" id="KW-0560">Oxidoreductase</keyword>
<sequence length="313" mass="34164">MKQLRYDNYGGIEQMYLAEVETPTPDGQQVLVQVKAAGINPVDWKIRNAHLKLADGHRWPRLMGCEFAGVVTAAGPGVTDVRIGTEIFGWVNFKTLGAMADYILVDSSDVHEKPASLRMQEAAALPMVGATAYTAMREEIDARGKRILINGGSGGLGHVAVQIARMDNAEVTATGSANNQQFMQDMGATHTVDYAKTDITKSGQTFDAILDAADTLTWAQAKHLLTEHGTFLDIQPGVKSFVSSFVNNLVSDKKHDLLMVNVNHTMLHRLYELVETHGLRVHVGREYALMDYTRAYTELEAGKGPAGKAVLIP</sequence>
<comment type="caution">
    <text evidence="2">The sequence shown here is derived from an EMBL/GenBank/DDBJ whole genome shotgun (WGS) entry which is preliminary data.</text>
</comment>
<dbReference type="EC" id="1.1.1.103" evidence="2"/>
<dbReference type="Gene3D" id="3.90.180.10">
    <property type="entry name" value="Medium-chain alcohol dehydrogenases, catalytic domain"/>
    <property type="match status" value="1"/>
</dbReference>
<dbReference type="SMART" id="SM00829">
    <property type="entry name" value="PKS_ER"/>
    <property type="match status" value="1"/>
</dbReference>
<evidence type="ECO:0000313" key="2">
    <source>
        <dbReference type="EMBL" id="CAH0999736.1"/>
    </source>
</evidence>
<dbReference type="GO" id="GO:0008743">
    <property type="term" value="F:L-threonine 3-dehydrogenase activity"/>
    <property type="evidence" value="ECO:0007669"/>
    <property type="project" value="UniProtKB-EC"/>
</dbReference>
<dbReference type="InterPro" id="IPR036291">
    <property type="entry name" value="NAD(P)-bd_dom_sf"/>
</dbReference>
<name>A0ABM9AYD1_9BACT</name>
<dbReference type="Proteomes" id="UP000837803">
    <property type="component" value="Unassembled WGS sequence"/>
</dbReference>
<dbReference type="PROSITE" id="PS01162">
    <property type="entry name" value="QOR_ZETA_CRYSTAL"/>
    <property type="match status" value="1"/>
</dbReference>